<keyword evidence="1" id="KW-1133">Transmembrane helix</keyword>
<gene>
    <name evidence="3" type="ORF">GCM10022202_17910</name>
</gene>
<feature type="domain" description="LytR/CpsA/Psr regulator C-terminal" evidence="2">
    <location>
        <begin position="83"/>
        <end position="177"/>
    </location>
</feature>
<keyword evidence="4" id="KW-1185">Reference proteome</keyword>
<dbReference type="EMBL" id="BAAAYV010000006">
    <property type="protein sequence ID" value="GAA3657882.1"/>
    <property type="molecule type" value="Genomic_DNA"/>
</dbReference>
<feature type="transmembrane region" description="Helical" evidence="1">
    <location>
        <begin position="33"/>
        <end position="57"/>
    </location>
</feature>
<evidence type="ECO:0000259" key="2">
    <source>
        <dbReference type="Pfam" id="PF13399"/>
    </source>
</evidence>
<accession>A0ABP7BGX6</accession>
<evidence type="ECO:0000256" key="1">
    <source>
        <dbReference type="SAM" id="Phobius"/>
    </source>
</evidence>
<dbReference type="Pfam" id="PF13399">
    <property type="entry name" value="LytR_C"/>
    <property type="match status" value="1"/>
</dbReference>
<proteinExistence type="predicted"/>
<dbReference type="InterPro" id="IPR027381">
    <property type="entry name" value="LytR/CpsA/Psr_C"/>
</dbReference>
<evidence type="ECO:0000313" key="3">
    <source>
        <dbReference type="EMBL" id="GAA3657882.1"/>
    </source>
</evidence>
<dbReference type="Proteomes" id="UP001410795">
    <property type="component" value="Unassembled WGS sequence"/>
</dbReference>
<dbReference type="RefSeq" id="WP_221857908.1">
    <property type="nucleotide sequence ID" value="NZ_BAAAYV010000006.1"/>
</dbReference>
<protein>
    <recommendedName>
        <fullName evidence="2">LytR/CpsA/Psr regulator C-terminal domain-containing protein</fullName>
    </recommendedName>
</protein>
<dbReference type="Gene3D" id="3.30.70.2390">
    <property type="match status" value="1"/>
</dbReference>
<reference evidence="4" key="1">
    <citation type="journal article" date="2019" name="Int. J. Syst. Evol. Microbiol.">
        <title>The Global Catalogue of Microorganisms (GCM) 10K type strain sequencing project: providing services to taxonomists for standard genome sequencing and annotation.</title>
        <authorList>
            <consortium name="The Broad Institute Genomics Platform"/>
            <consortium name="The Broad Institute Genome Sequencing Center for Infectious Disease"/>
            <person name="Wu L."/>
            <person name="Ma J."/>
        </authorList>
    </citation>
    <scope>NUCLEOTIDE SEQUENCE [LARGE SCALE GENOMIC DNA]</scope>
    <source>
        <strain evidence="4">JCM 16546</strain>
    </source>
</reference>
<sequence>MPTSYPRDRFDDVPRQAARVGAHRAEVARTPRAVVLLWAVIATILLTIVGIVAFLVMSQRVDVVPEETTTPVQTVAPVVDTSYTVLVLNGTGTAGVAEEAVAQLVSAGWAEDTVFPADESSTTDFPTTTVYYASPEEEAAALGVAEAIGGAQVQQSDRYHDPEDTSVKELTVVTGLDRVSAE</sequence>
<comment type="caution">
    <text evidence="3">The sequence shown here is derived from an EMBL/GenBank/DDBJ whole genome shotgun (WGS) entry which is preliminary data.</text>
</comment>
<keyword evidence="1" id="KW-0472">Membrane</keyword>
<name>A0ABP7BGX6_9MICO</name>
<evidence type="ECO:0000313" key="4">
    <source>
        <dbReference type="Proteomes" id="UP001410795"/>
    </source>
</evidence>
<keyword evidence="1" id="KW-0812">Transmembrane</keyword>
<organism evidence="3 4">
    <name type="scientific">Microbacterium marinilacus</name>
    <dbReference type="NCBI Taxonomy" id="415209"/>
    <lineage>
        <taxon>Bacteria</taxon>
        <taxon>Bacillati</taxon>
        <taxon>Actinomycetota</taxon>
        <taxon>Actinomycetes</taxon>
        <taxon>Micrococcales</taxon>
        <taxon>Microbacteriaceae</taxon>
        <taxon>Microbacterium</taxon>
    </lineage>
</organism>